<comment type="function">
    <text evidence="19">Condenses choline with CDP-diglyceride to produce phosphatidylcholine and CMP.</text>
</comment>
<feature type="transmembrane region" description="Helical" evidence="20">
    <location>
        <begin position="177"/>
        <end position="197"/>
    </location>
</feature>
<proteinExistence type="inferred from homology"/>
<evidence type="ECO:0000256" key="9">
    <source>
        <dbReference type="ARBA" id="ARBA00022519"/>
    </source>
</evidence>
<evidence type="ECO:0000256" key="8">
    <source>
        <dbReference type="ARBA" id="ARBA00022516"/>
    </source>
</evidence>
<evidence type="ECO:0000256" key="13">
    <source>
        <dbReference type="ARBA" id="ARBA00023098"/>
    </source>
</evidence>
<keyword evidence="16 19" id="KW-0464">Manganese</keyword>
<dbReference type="InterPro" id="IPR043130">
    <property type="entry name" value="CDP-OH_PTrfase_TM_dom"/>
</dbReference>
<evidence type="ECO:0000256" key="19">
    <source>
        <dbReference type="PIRNR" id="PIRNR000851"/>
    </source>
</evidence>
<evidence type="ECO:0000256" key="2">
    <source>
        <dbReference type="ARBA" id="ARBA00001936"/>
    </source>
</evidence>
<keyword evidence="9 19" id="KW-0997">Cell inner membrane</keyword>
<protein>
    <recommendedName>
        <fullName evidence="6 19">Phosphatidylcholine synthase</fullName>
        <shortName evidence="19">PC synthase</shortName>
        <shortName evidence="19">PCS</shortName>
        <ecNumber evidence="5 19">2.7.8.24</ecNumber>
    </recommendedName>
    <alternativeName>
        <fullName evidence="18 19">CDP-diglyceride-choline O-phosphatidyltransferase</fullName>
    </alternativeName>
</protein>
<dbReference type="InterPro" id="IPR026027">
    <property type="entry name" value="PcS"/>
</dbReference>
<name>A0A3G8M4J8_9HYPH</name>
<keyword evidence="13 19" id="KW-0443">Lipid metabolism</keyword>
<keyword evidence="15 19" id="KW-0594">Phospholipid biosynthesis</keyword>
<evidence type="ECO:0000256" key="17">
    <source>
        <dbReference type="ARBA" id="ARBA00023264"/>
    </source>
</evidence>
<dbReference type="GO" id="GO:0008654">
    <property type="term" value="P:phospholipid biosynthetic process"/>
    <property type="evidence" value="ECO:0007669"/>
    <property type="project" value="UniProtKB-KW"/>
</dbReference>
<feature type="transmembrane region" description="Helical" evidence="20">
    <location>
        <begin position="125"/>
        <end position="143"/>
    </location>
</feature>
<keyword evidence="12 20" id="KW-1133">Transmembrane helix</keyword>
<evidence type="ECO:0000256" key="20">
    <source>
        <dbReference type="SAM" id="Phobius"/>
    </source>
</evidence>
<keyword evidence="7 19" id="KW-1003">Cell membrane</keyword>
<keyword evidence="8 19" id="KW-0444">Lipid biosynthesis</keyword>
<dbReference type="EMBL" id="CP034086">
    <property type="protein sequence ID" value="AZG76846.1"/>
    <property type="molecule type" value="Genomic_DNA"/>
</dbReference>
<feature type="transmembrane region" description="Helical" evidence="20">
    <location>
        <begin position="203"/>
        <end position="224"/>
    </location>
</feature>
<keyword evidence="11 20" id="KW-0812">Transmembrane</keyword>
<evidence type="ECO:0000256" key="1">
    <source>
        <dbReference type="ARBA" id="ARBA00000958"/>
    </source>
</evidence>
<evidence type="ECO:0000256" key="3">
    <source>
        <dbReference type="ARBA" id="ARBA00004429"/>
    </source>
</evidence>
<comment type="subcellular location">
    <subcellularLocation>
        <location evidence="3 19">Cell inner membrane</location>
        <topology evidence="3 19">Multi-pass membrane protein</topology>
    </subcellularLocation>
</comment>
<gene>
    <name evidence="21" type="ORF">EHO51_08950</name>
</gene>
<reference evidence="21 22" key="1">
    <citation type="submission" date="2018-11" db="EMBL/GenBank/DDBJ databases">
        <title>Genome squencing of methanotrophic bacteria isolated from alkaline groundwater in Korea.</title>
        <authorList>
            <person name="Nguyen L.N."/>
        </authorList>
    </citation>
    <scope>NUCLEOTIDE SEQUENCE [LARGE SCALE GENOMIC DNA]</scope>
    <source>
        <strain evidence="21 22">GW6</strain>
    </source>
</reference>
<evidence type="ECO:0000256" key="5">
    <source>
        <dbReference type="ARBA" id="ARBA00013195"/>
    </source>
</evidence>
<comment type="catalytic activity">
    <reaction evidence="1 19">
        <text>a CDP-1,2-diacyl-sn-glycerol + choline = a 1,2-diacyl-sn-glycero-3-phosphocholine + CMP + H(+)</text>
        <dbReference type="Rhea" id="RHEA:14597"/>
        <dbReference type="ChEBI" id="CHEBI:15354"/>
        <dbReference type="ChEBI" id="CHEBI:15378"/>
        <dbReference type="ChEBI" id="CHEBI:57643"/>
        <dbReference type="ChEBI" id="CHEBI:58332"/>
        <dbReference type="ChEBI" id="CHEBI:60377"/>
        <dbReference type="EC" id="2.7.8.24"/>
    </reaction>
</comment>
<keyword evidence="14 19" id="KW-0472">Membrane</keyword>
<dbReference type="EC" id="2.7.8.24" evidence="5 19"/>
<dbReference type="AlphaFoldDB" id="A0A3G8M4J8"/>
<evidence type="ECO:0000256" key="16">
    <source>
        <dbReference type="ARBA" id="ARBA00023211"/>
    </source>
</evidence>
<evidence type="ECO:0000256" key="14">
    <source>
        <dbReference type="ARBA" id="ARBA00023136"/>
    </source>
</evidence>
<evidence type="ECO:0000256" key="12">
    <source>
        <dbReference type="ARBA" id="ARBA00022989"/>
    </source>
</evidence>
<evidence type="ECO:0000313" key="22">
    <source>
        <dbReference type="Proteomes" id="UP000273982"/>
    </source>
</evidence>
<dbReference type="RefSeq" id="WP_124738591.1">
    <property type="nucleotide sequence ID" value="NZ_CP034086.1"/>
</dbReference>
<dbReference type="GO" id="GO:0005886">
    <property type="term" value="C:plasma membrane"/>
    <property type="evidence" value="ECO:0007669"/>
    <property type="project" value="UniProtKB-SubCell"/>
</dbReference>
<evidence type="ECO:0000256" key="18">
    <source>
        <dbReference type="ARBA" id="ARBA00033321"/>
    </source>
</evidence>
<evidence type="ECO:0000256" key="15">
    <source>
        <dbReference type="ARBA" id="ARBA00023209"/>
    </source>
</evidence>
<keyword evidence="10 19" id="KW-0808">Transferase</keyword>
<feature type="transmembrane region" description="Helical" evidence="20">
    <location>
        <begin position="99"/>
        <end position="116"/>
    </location>
</feature>
<evidence type="ECO:0000256" key="4">
    <source>
        <dbReference type="ARBA" id="ARBA00010441"/>
    </source>
</evidence>
<accession>A0A3G8M4J8</accession>
<sequence>MTSSRLIGLSVHLFTASGAALGLIALFLAADGRFAAMFAWLGAALVVDAVDGTLARHFRVTETAPFIDGVALDLVVDFLNYVVTPLVALWRSGLLDPALVGPVCAAVCACSALYFADRRMKTADYWFRGFPSLWNIVVFYLLVLRPPAGASLAVVLVTAAFMFVPVAFVHPLRVQRLRLVTLVVTGVWGAAAIAAVAQDLAAASVLVKAALVATGCYFLALPLFREGGAIAKGEHDG</sequence>
<evidence type="ECO:0000313" key="21">
    <source>
        <dbReference type="EMBL" id="AZG76846.1"/>
    </source>
</evidence>
<evidence type="ECO:0000256" key="11">
    <source>
        <dbReference type="ARBA" id="ARBA00022692"/>
    </source>
</evidence>
<evidence type="ECO:0000256" key="6">
    <source>
        <dbReference type="ARBA" id="ARBA00015623"/>
    </source>
</evidence>
<comment type="cofactor">
    <cofactor evidence="2 19">
        <name>Mn(2+)</name>
        <dbReference type="ChEBI" id="CHEBI:29035"/>
    </cofactor>
</comment>
<dbReference type="GO" id="GO:0050520">
    <property type="term" value="F:phosphatidylcholine synthase activity"/>
    <property type="evidence" value="ECO:0007669"/>
    <property type="project" value="UniProtKB-EC"/>
</dbReference>
<dbReference type="KEGG" id="mros:EHO51_08950"/>
<organism evidence="21 22">
    <name type="scientific">Methylocystis rosea</name>
    <dbReference type="NCBI Taxonomy" id="173366"/>
    <lineage>
        <taxon>Bacteria</taxon>
        <taxon>Pseudomonadati</taxon>
        <taxon>Pseudomonadota</taxon>
        <taxon>Alphaproteobacteria</taxon>
        <taxon>Hyphomicrobiales</taxon>
        <taxon>Methylocystaceae</taxon>
        <taxon>Methylocystis</taxon>
    </lineage>
</organism>
<evidence type="ECO:0000256" key="7">
    <source>
        <dbReference type="ARBA" id="ARBA00022475"/>
    </source>
</evidence>
<dbReference type="Gene3D" id="1.20.120.1760">
    <property type="match status" value="1"/>
</dbReference>
<feature type="transmembrane region" description="Helical" evidence="20">
    <location>
        <begin position="7"/>
        <end position="28"/>
    </location>
</feature>
<evidence type="ECO:0000256" key="10">
    <source>
        <dbReference type="ARBA" id="ARBA00022679"/>
    </source>
</evidence>
<dbReference type="PIRSF" id="PIRSF000851">
    <property type="entry name" value="PcS"/>
    <property type="match status" value="1"/>
</dbReference>
<keyword evidence="17 19" id="KW-1208">Phospholipid metabolism</keyword>
<comment type="similarity">
    <text evidence="4 19">Belongs to the CDP-alcohol phosphatidyltransferase class-I family.</text>
</comment>
<dbReference type="Proteomes" id="UP000273982">
    <property type="component" value="Chromosome"/>
</dbReference>
<feature type="transmembrane region" description="Helical" evidence="20">
    <location>
        <begin position="149"/>
        <end position="170"/>
    </location>
</feature>